<accession>A0A8J5SHH1</accession>
<dbReference type="Proteomes" id="UP000729402">
    <property type="component" value="Unassembled WGS sequence"/>
</dbReference>
<proteinExistence type="predicted"/>
<dbReference type="EMBL" id="JAAALK010000284">
    <property type="protein sequence ID" value="KAG8068937.1"/>
    <property type="molecule type" value="Genomic_DNA"/>
</dbReference>
<gene>
    <name evidence="1" type="ORF">GUJ93_ZPchr0005g14877</name>
</gene>
<evidence type="ECO:0000313" key="2">
    <source>
        <dbReference type="Proteomes" id="UP000729402"/>
    </source>
</evidence>
<reference evidence="1" key="1">
    <citation type="journal article" date="2021" name="bioRxiv">
        <title>Whole Genome Assembly and Annotation of Northern Wild Rice, Zizania palustris L., Supports a Whole Genome Duplication in the Zizania Genus.</title>
        <authorList>
            <person name="Haas M."/>
            <person name="Kono T."/>
            <person name="Macchietto M."/>
            <person name="Millas R."/>
            <person name="McGilp L."/>
            <person name="Shao M."/>
            <person name="Duquette J."/>
            <person name="Hirsch C.N."/>
            <person name="Kimball J."/>
        </authorList>
    </citation>
    <scope>NUCLEOTIDE SEQUENCE</scope>
    <source>
        <tissue evidence="1">Fresh leaf tissue</tissue>
    </source>
</reference>
<reference evidence="1" key="2">
    <citation type="submission" date="2021-02" db="EMBL/GenBank/DDBJ databases">
        <authorList>
            <person name="Kimball J.A."/>
            <person name="Haas M.W."/>
            <person name="Macchietto M."/>
            <person name="Kono T."/>
            <person name="Duquette J."/>
            <person name="Shao M."/>
        </authorList>
    </citation>
    <scope>NUCLEOTIDE SEQUENCE</scope>
    <source>
        <tissue evidence="1">Fresh leaf tissue</tissue>
    </source>
</reference>
<sequence>MCSMSASSRSSSAPRRQVRLYCLRFCMEPRYPPRPELLKLDWPGESARCSSSGKKNHLLQPHGRTWTTSVHGSLLFSSRTSWTSRRGEMSCGDARIGVAVTRATSQSVPCVRQKEPPRAVRMG</sequence>
<keyword evidence="2" id="KW-1185">Reference proteome</keyword>
<dbReference type="AlphaFoldDB" id="A0A8J5SHH1"/>
<name>A0A8J5SHH1_ZIZPA</name>
<comment type="caution">
    <text evidence="1">The sequence shown here is derived from an EMBL/GenBank/DDBJ whole genome shotgun (WGS) entry which is preliminary data.</text>
</comment>
<protein>
    <submittedName>
        <fullName evidence="1">Uncharacterized protein</fullName>
    </submittedName>
</protein>
<evidence type="ECO:0000313" key="1">
    <source>
        <dbReference type="EMBL" id="KAG8068937.1"/>
    </source>
</evidence>
<organism evidence="1 2">
    <name type="scientific">Zizania palustris</name>
    <name type="common">Northern wild rice</name>
    <dbReference type="NCBI Taxonomy" id="103762"/>
    <lineage>
        <taxon>Eukaryota</taxon>
        <taxon>Viridiplantae</taxon>
        <taxon>Streptophyta</taxon>
        <taxon>Embryophyta</taxon>
        <taxon>Tracheophyta</taxon>
        <taxon>Spermatophyta</taxon>
        <taxon>Magnoliopsida</taxon>
        <taxon>Liliopsida</taxon>
        <taxon>Poales</taxon>
        <taxon>Poaceae</taxon>
        <taxon>BOP clade</taxon>
        <taxon>Oryzoideae</taxon>
        <taxon>Oryzeae</taxon>
        <taxon>Zizaniinae</taxon>
        <taxon>Zizania</taxon>
    </lineage>
</organism>